<evidence type="ECO:0000256" key="1">
    <source>
        <dbReference type="ARBA" id="ARBA00001947"/>
    </source>
</evidence>
<organism evidence="10 11">
    <name type="scientific">Chloroherpeton thalassium (strain ATCC 35110 / GB-78)</name>
    <dbReference type="NCBI Taxonomy" id="517418"/>
    <lineage>
        <taxon>Bacteria</taxon>
        <taxon>Pseudomonadati</taxon>
        <taxon>Chlorobiota</taxon>
        <taxon>Chlorobiia</taxon>
        <taxon>Chlorobiales</taxon>
        <taxon>Chloroherpetonaceae</taxon>
        <taxon>Chloroherpeton</taxon>
    </lineage>
</organism>
<dbReference type="Pfam" id="PF00246">
    <property type="entry name" value="Peptidase_M14"/>
    <property type="match status" value="1"/>
</dbReference>
<dbReference type="InterPro" id="IPR000834">
    <property type="entry name" value="Peptidase_M14"/>
</dbReference>
<keyword evidence="5" id="KW-0378">Hydrolase</keyword>
<dbReference type="SMART" id="SM00631">
    <property type="entry name" value="Zn_pept"/>
    <property type="match status" value="1"/>
</dbReference>
<dbReference type="SUPFAM" id="SSF53187">
    <property type="entry name" value="Zn-dependent exopeptidases"/>
    <property type="match status" value="1"/>
</dbReference>
<keyword evidence="7" id="KW-0482">Metalloprotease</keyword>
<evidence type="ECO:0000256" key="2">
    <source>
        <dbReference type="ARBA" id="ARBA00005988"/>
    </source>
</evidence>
<sequence>MPLSDLINSNRFPHNRFRHFSDVRNELIALAERHADLGRYVQIGESEESRPIDAFVLGNGAKKISLIAGAHSDEPVGTETLSLLISELLDNPDAYRHYLEAYQFAVVPHINPDGEFRNRIWKDKWPDFPAYMQHAFRELPGRDLEFGFPNMRVENEAVAQFLKDFAPFHAHLSLHGMGFSEGAMFLIDKDNIAITEFFRDKVERFSRAEGLDMHDHDRHGEKGFIYIRSGFSSTPESEAMRKFFLEQNDPDTARLFHQTSMEYVKSLGGSPLCLVTELPLFEVKKRGEKVKLKGVPEAYLKLKSRLPEMKLRLERNETIDDLLDDFEIKSLPIATAVKIQLHTIELALKSVG</sequence>
<comment type="cofactor">
    <cofactor evidence="1">
        <name>Zn(2+)</name>
        <dbReference type="ChEBI" id="CHEBI:29105"/>
    </cofactor>
</comment>
<keyword evidence="4" id="KW-0479">Metal-binding</keyword>
<dbReference type="RefSeq" id="WP_012500640.1">
    <property type="nucleotide sequence ID" value="NC_011026.1"/>
</dbReference>
<evidence type="ECO:0000256" key="6">
    <source>
        <dbReference type="ARBA" id="ARBA00022833"/>
    </source>
</evidence>
<comment type="caution">
    <text evidence="8">Lacks conserved residue(s) required for the propagation of feature annotation.</text>
</comment>
<dbReference type="GO" id="GO:0004181">
    <property type="term" value="F:metallocarboxypeptidase activity"/>
    <property type="evidence" value="ECO:0007669"/>
    <property type="project" value="InterPro"/>
</dbReference>
<dbReference type="eggNOG" id="COG2866">
    <property type="taxonomic scope" value="Bacteria"/>
</dbReference>
<name>B3QVF7_CHLT3</name>
<protein>
    <submittedName>
        <fullName evidence="10">Peptidase M14 carboxypeptidase A</fullName>
    </submittedName>
</protein>
<dbReference type="STRING" id="517418.Ctha_2105"/>
<reference evidence="10 11" key="1">
    <citation type="submission" date="2008-06" db="EMBL/GenBank/DDBJ databases">
        <title>Complete sequence of Chloroherpeton thalassium ATCC 35110.</title>
        <authorList>
            <consortium name="US DOE Joint Genome Institute"/>
            <person name="Lucas S."/>
            <person name="Copeland A."/>
            <person name="Lapidus A."/>
            <person name="Glavina del Rio T."/>
            <person name="Dalin E."/>
            <person name="Tice H."/>
            <person name="Bruce D."/>
            <person name="Goodwin L."/>
            <person name="Pitluck S."/>
            <person name="Schmutz J."/>
            <person name="Larimer F."/>
            <person name="Land M."/>
            <person name="Hauser L."/>
            <person name="Kyrpides N."/>
            <person name="Mikhailova N."/>
            <person name="Liu Z."/>
            <person name="Li T."/>
            <person name="Zhao F."/>
            <person name="Overmann J."/>
            <person name="Bryant D.A."/>
            <person name="Richardson P."/>
        </authorList>
    </citation>
    <scope>NUCLEOTIDE SEQUENCE [LARGE SCALE GENOMIC DNA]</scope>
    <source>
        <strain evidence="11">ATCC 35110 / GB-78</strain>
    </source>
</reference>
<dbReference type="EMBL" id="CP001100">
    <property type="protein sequence ID" value="ACF14557.1"/>
    <property type="molecule type" value="Genomic_DNA"/>
</dbReference>
<evidence type="ECO:0000313" key="11">
    <source>
        <dbReference type="Proteomes" id="UP000001208"/>
    </source>
</evidence>
<dbReference type="HOGENOM" id="CLU_787303_0_0_10"/>
<dbReference type="InterPro" id="IPR057246">
    <property type="entry name" value="CARBOXYPEPT_ZN_1"/>
</dbReference>
<evidence type="ECO:0000259" key="9">
    <source>
        <dbReference type="PROSITE" id="PS52035"/>
    </source>
</evidence>
<dbReference type="PANTHER" id="PTHR11705:SF143">
    <property type="entry name" value="SLL0236 PROTEIN"/>
    <property type="match status" value="1"/>
</dbReference>
<evidence type="ECO:0000256" key="8">
    <source>
        <dbReference type="PROSITE-ProRule" id="PRU01379"/>
    </source>
</evidence>
<evidence type="ECO:0000256" key="4">
    <source>
        <dbReference type="ARBA" id="ARBA00022723"/>
    </source>
</evidence>
<proteinExistence type="inferred from homology"/>
<dbReference type="GO" id="GO:0005615">
    <property type="term" value="C:extracellular space"/>
    <property type="evidence" value="ECO:0007669"/>
    <property type="project" value="TreeGrafter"/>
</dbReference>
<comment type="similarity">
    <text evidence="2 8">Belongs to the peptidase M14 family.</text>
</comment>
<gene>
    <name evidence="10" type="ordered locus">Ctha_2105</name>
</gene>
<feature type="domain" description="Peptidase M14" evidence="9">
    <location>
        <begin position="16"/>
        <end position="352"/>
    </location>
</feature>
<dbReference type="Proteomes" id="UP000001208">
    <property type="component" value="Chromosome"/>
</dbReference>
<evidence type="ECO:0000313" key="10">
    <source>
        <dbReference type="EMBL" id="ACF14557.1"/>
    </source>
</evidence>
<dbReference type="GO" id="GO:0008270">
    <property type="term" value="F:zinc ion binding"/>
    <property type="evidence" value="ECO:0007669"/>
    <property type="project" value="InterPro"/>
</dbReference>
<dbReference type="PANTHER" id="PTHR11705">
    <property type="entry name" value="PROTEASE FAMILY M14 CARBOXYPEPTIDASE A,B"/>
    <property type="match status" value="1"/>
</dbReference>
<dbReference type="PROSITE" id="PS00132">
    <property type="entry name" value="CARBOXYPEPT_ZN_1"/>
    <property type="match status" value="1"/>
</dbReference>
<dbReference type="KEGG" id="cts:Ctha_2105"/>
<keyword evidence="11" id="KW-1185">Reference proteome</keyword>
<dbReference type="Gene3D" id="3.40.630.10">
    <property type="entry name" value="Zn peptidases"/>
    <property type="match status" value="1"/>
</dbReference>
<evidence type="ECO:0000256" key="3">
    <source>
        <dbReference type="ARBA" id="ARBA00022670"/>
    </source>
</evidence>
<keyword evidence="3" id="KW-0645">Protease</keyword>
<dbReference type="PROSITE" id="PS52035">
    <property type="entry name" value="PEPTIDASE_M14"/>
    <property type="match status" value="1"/>
</dbReference>
<evidence type="ECO:0000256" key="5">
    <source>
        <dbReference type="ARBA" id="ARBA00022801"/>
    </source>
</evidence>
<keyword evidence="6" id="KW-0862">Zinc</keyword>
<dbReference type="GO" id="GO:0006508">
    <property type="term" value="P:proteolysis"/>
    <property type="evidence" value="ECO:0007669"/>
    <property type="project" value="UniProtKB-KW"/>
</dbReference>
<evidence type="ECO:0000256" key="7">
    <source>
        <dbReference type="ARBA" id="ARBA00023049"/>
    </source>
</evidence>
<dbReference type="AlphaFoldDB" id="B3QVF7"/>
<accession>B3QVF7</accession>
<keyword evidence="10" id="KW-0121">Carboxypeptidase</keyword>